<organism evidence="1 2">
    <name type="scientific">Alligator mississippiensis</name>
    <name type="common">American alligator</name>
    <dbReference type="NCBI Taxonomy" id="8496"/>
    <lineage>
        <taxon>Eukaryota</taxon>
        <taxon>Metazoa</taxon>
        <taxon>Chordata</taxon>
        <taxon>Craniata</taxon>
        <taxon>Vertebrata</taxon>
        <taxon>Euteleostomi</taxon>
        <taxon>Archelosauria</taxon>
        <taxon>Archosauria</taxon>
        <taxon>Crocodylia</taxon>
        <taxon>Alligatoridae</taxon>
        <taxon>Alligatorinae</taxon>
        <taxon>Alligator</taxon>
    </lineage>
</organism>
<keyword evidence="2" id="KW-1185">Reference proteome</keyword>
<accession>A0A151MXR6</accession>
<dbReference type="AlphaFoldDB" id="A0A151MXR6"/>
<reference evidence="1 2" key="1">
    <citation type="journal article" date="2012" name="Genome Biol.">
        <title>Sequencing three crocodilian genomes to illuminate the evolution of archosaurs and amniotes.</title>
        <authorList>
            <person name="St John J.A."/>
            <person name="Braun E.L."/>
            <person name="Isberg S.R."/>
            <person name="Miles L.G."/>
            <person name="Chong A.Y."/>
            <person name="Gongora J."/>
            <person name="Dalzell P."/>
            <person name="Moran C."/>
            <person name="Bed'hom B."/>
            <person name="Abzhanov A."/>
            <person name="Burgess S.C."/>
            <person name="Cooksey A.M."/>
            <person name="Castoe T.A."/>
            <person name="Crawford N.G."/>
            <person name="Densmore L.D."/>
            <person name="Drew J.C."/>
            <person name="Edwards S.V."/>
            <person name="Faircloth B.C."/>
            <person name="Fujita M.K."/>
            <person name="Greenwold M.J."/>
            <person name="Hoffmann F.G."/>
            <person name="Howard J.M."/>
            <person name="Iguchi T."/>
            <person name="Janes D.E."/>
            <person name="Khan S.Y."/>
            <person name="Kohno S."/>
            <person name="de Koning A.J."/>
            <person name="Lance S.L."/>
            <person name="McCarthy F.M."/>
            <person name="McCormack J.E."/>
            <person name="Merchant M.E."/>
            <person name="Peterson D.G."/>
            <person name="Pollock D.D."/>
            <person name="Pourmand N."/>
            <person name="Raney B.J."/>
            <person name="Roessler K.A."/>
            <person name="Sanford J.R."/>
            <person name="Sawyer R.H."/>
            <person name="Schmidt C.J."/>
            <person name="Triplett E.W."/>
            <person name="Tuberville T.D."/>
            <person name="Venegas-Anaya M."/>
            <person name="Howard J.T."/>
            <person name="Jarvis E.D."/>
            <person name="Guillette L.J.Jr."/>
            <person name="Glenn T.C."/>
            <person name="Green R.E."/>
            <person name="Ray D.A."/>
        </authorList>
    </citation>
    <scope>NUCLEOTIDE SEQUENCE [LARGE SCALE GENOMIC DNA]</scope>
    <source>
        <strain evidence="1">KSC_2009_1</strain>
    </source>
</reference>
<dbReference type="Proteomes" id="UP000050525">
    <property type="component" value="Unassembled WGS sequence"/>
</dbReference>
<dbReference type="EMBL" id="AKHW03004704">
    <property type="protein sequence ID" value="KYO29292.1"/>
    <property type="molecule type" value="Genomic_DNA"/>
</dbReference>
<comment type="caution">
    <text evidence="1">The sequence shown here is derived from an EMBL/GenBank/DDBJ whole genome shotgun (WGS) entry which is preliminary data.</text>
</comment>
<sequence length="191" mass="20400">MMSWLTRHASQTVVNAGGGQLQDKNGHLLLWSKGWPYAHVLVCNAGGQLGDDIPEGGPMDVEGLDPLFFIPGAQDDPLPPVGAGGVGLELELSDLKVIQEHPSILGVLDGLVLIGHVKVGGLVQDAWLVQGVMCGSTQDIQLLARGWMKLCEMVTCCCIISRWGTQDVLQPLARVTQGNKQDTVQLLGLFV</sequence>
<name>A0A151MXR6_ALLMI</name>
<evidence type="ECO:0000313" key="1">
    <source>
        <dbReference type="EMBL" id="KYO29292.1"/>
    </source>
</evidence>
<proteinExistence type="predicted"/>
<gene>
    <name evidence="1" type="ORF">Y1Q_0017939</name>
</gene>
<evidence type="ECO:0000313" key="2">
    <source>
        <dbReference type="Proteomes" id="UP000050525"/>
    </source>
</evidence>
<protein>
    <submittedName>
        <fullName evidence="1">Uncharacterized protein</fullName>
    </submittedName>
</protein>